<reference evidence="3" key="1">
    <citation type="submission" date="2016-06" db="EMBL/GenBank/DDBJ databases">
        <title>Parallel loss of symbiosis genes in relatives of nitrogen-fixing non-legume Parasponia.</title>
        <authorList>
            <person name="Van Velzen R."/>
            <person name="Holmer R."/>
            <person name="Bu F."/>
            <person name="Rutten L."/>
            <person name="Van Zeijl A."/>
            <person name="Liu W."/>
            <person name="Santuari L."/>
            <person name="Cao Q."/>
            <person name="Sharma T."/>
            <person name="Shen D."/>
            <person name="Roswanjaya Y."/>
            <person name="Wardhani T."/>
            <person name="Kalhor M.S."/>
            <person name="Jansen J."/>
            <person name="Van den Hoogen J."/>
            <person name="Gungor B."/>
            <person name="Hartog M."/>
            <person name="Hontelez J."/>
            <person name="Verver J."/>
            <person name="Yang W.-C."/>
            <person name="Schijlen E."/>
            <person name="Repin R."/>
            <person name="Schilthuizen M."/>
            <person name="Schranz E."/>
            <person name="Heidstra R."/>
            <person name="Miyata K."/>
            <person name="Fedorova E."/>
            <person name="Kohlen W."/>
            <person name="Bisseling T."/>
            <person name="Smit S."/>
            <person name="Geurts R."/>
        </authorList>
    </citation>
    <scope>NUCLEOTIDE SEQUENCE [LARGE SCALE GENOMIC DNA]</scope>
    <source>
        <strain evidence="3">cv. WU1-14</strain>
    </source>
</reference>
<gene>
    <name evidence="2" type="ORF">PanWU01x14_076080</name>
</gene>
<dbReference type="Proteomes" id="UP000237105">
    <property type="component" value="Unassembled WGS sequence"/>
</dbReference>
<name>A0A2P5DD06_PARAD</name>
<comment type="caution">
    <text evidence="2">The sequence shown here is derived from an EMBL/GenBank/DDBJ whole genome shotgun (WGS) entry which is preliminary data.</text>
</comment>
<proteinExistence type="predicted"/>
<dbReference type="OrthoDB" id="1906820at2759"/>
<keyword evidence="3" id="KW-1185">Reference proteome</keyword>
<dbReference type="EMBL" id="JXTB01000046">
    <property type="protein sequence ID" value="PON71169.1"/>
    <property type="molecule type" value="Genomic_DNA"/>
</dbReference>
<sequence length="139" mass="15131">MGIGAIICDSSGKVMVALSKNLASNLSPKVLEARAPCIRLLRANDVRLPVQSVESNALIVVNSNKNNKHELSVFGDLCTDIHHSLSFFTGISINHVYHSANRAAHGLAQYPIGLDGEFIWLDEVTSPISSVFKMDYPIQ</sequence>
<dbReference type="AlphaFoldDB" id="A0A2P5DD06"/>
<dbReference type="InterPro" id="IPR053151">
    <property type="entry name" value="RNase_H-like"/>
</dbReference>
<feature type="domain" description="RNase H type-1" evidence="1">
    <location>
        <begin position="2"/>
        <end position="109"/>
    </location>
</feature>
<dbReference type="GO" id="GO:0004523">
    <property type="term" value="F:RNA-DNA hybrid ribonuclease activity"/>
    <property type="evidence" value="ECO:0007669"/>
    <property type="project" value="InterPro"/>
</dbReference>
<dbReference type="PANTHER" id="PTHR47723">
    <property type="entry name" value="OS05G0353850 PROTEIN"/>
    <property type="match status" value="1"/>
</dbReference>
<dbReference type="InterPro" id="IPR044730">
    <property type="entry name" value="RNase_H-like_dom_plant"/>
</dbReference>
<organism evidence="2 3">
    <name type="scientific">Parasponia andersonii</name>
    <name type="common">Sponia andersonii</name>
    <dbReference type="NCBI Taxonomy" id="3476"/>
    <lineage>
        <taxon>Eukaryota</taxon>
        <taxon>Viridiplantae</taxon>
        <taxon>Streptophyta</taxon>
        <taxon>Embryophyta</taxon>
        <taxon>Tracheophyta</taxon>
        <taxon>Spermatophyta</taxon>
        <taxon>Magnoliopsida</taxon>
        <taxon>eudicotyledons</taxon>
        <taxon>Gunneridae</taxon>
        <taxon>Pentapetalae</taxon>
        <taxon>rosids</taxon>
        <taxon>fabids</taxon>
        <taxon>Rosales</taxon>
        <taxon>Cannabaceae</taxon>
        <taxon>Parasponia</taxon>
    </lineage>
</organism>
<dbReference type="PANTHER" id="PTHR47723:SF19">
    <property type="entry name" value="POLYNUCLEOTIDYL TRANSFERASE, RIBONUCLEASE H-LIKE SUPERFAMILY PROTEIN"/>
    <property type="match status" value="1"/>
</dbReference>
<dbReference type="Pfam" id="PF13456">
    <property type="entry name" value="RVT_3"/>
    <property type="match status" value="1"/>
</dbReference>
<dbReference type="CDD" id="cd06222">
    <property type="entry name" value="RNase_H_like"/>
    <property type="match status" value="1"/>
</dbReference>
<evidence type="ECO:0000313" key="3">
    <source>
        <dbReference type="Proteomes" id="UP000237105"/>
    </source>
</evidence>
<protein>
    <recommendedName>
        <fullName evidence="1">RNase H type-1 domain-containing protein</fullName>
    </recommendedName>
</protein>
<accession>A0A2P5DD06</accession>
<evidence type="ECO:0000259" key="1">
    <source>
        <dbReference type="Pfam" id="PF13456"/>
    </source>
</evidence>
<dbReference type="GO" id="GO:0003676">
    <property type="term" value="F:nucleic acid binding"/>
    <property type="evidence" value="ECO:0007669"/>
    <property type="project" value="InterPro"/>
</dbReference>
<dbReference type="InterPro" id="IPR002156">
    <property type="entry name" value="RNaseH_domain"/>
</dbReference>
<evidence type="ECO:0000313" key="2">
    <source>
        <dbReference type="EMBL" id="PON71169.1"/>
    </source>
</evidence>